<feature type="binding site" evidence="4">
    <location>
        <position position="454"/>
    </location>
    <ligand>
        <name>(S)-malate</name>
        <dbReference type="ChEBI" id="CHEBI:15589"/>
    </ligand>
</feature>
<keyword evidence="5 6" id="KW-0479">Metal-binding</keyword>
<evidence type="ECO:0000256" key="2">
    <source>
        <dbReference type="ARBA" id="ARBA00023002"/>
    </source>
</evidence>
<evidence type="ECO:0000259" key="8">
    <source>
        <dbReference type="SMART" id="SM01274"/>
    </source>
</evidence>
<feature type="domain" description="Malic enzyme NAD-binding" evidence="7">
    <location>
        <begin position="272"/>
        <end position="523"/>
    </location>
</feature>
<dbReference type="PANTHER" id="PTHR23406">
    <property type="entry name" value="MALIC ENZYME-RELATED"/>
    <property type="match status" value="1"/>
</dbReference>
<dbReference type="SUPFAM" id="SSF53223">
    <property type="entry name" value="Aminoacid dehydrogenase-like, N-terminal domain"/>
    <property type="match status" value="1"/>
</dbReference>
<sequence>MKRSTDEAKQPEMGGLRGAALLNSARYNKGTAFTPTEREAYGLDGLLPPAVETIERQVERVLQHLETKTDDLESYIYLTGLLDRNETLFFKVIMSDPARFVPILYDPTVADACLQFGHIYRRTRGMYINRHMKGRMADVLRAWPEKDIRFICISTGGRILGLGDIGANGMGIPIGKLQLYTGCAAVPPDCLLPVLFDIGTNNEVLRADPFYLGLRERVPSEQELDELTEEFVDAVQEVFPDCCIHFEDWKGIDALRMLERYRDKILCYNDDIQGTASIALAGITTGLQINQTQLVDQRILFLGAGSAALGISSLICAQMCSIGLSEEQAQSRISMIDIKGLLEPSRTDLSKEQKPYAHPGKSNSSLLEVIESFKPTILIGVSTHGGAFNQQVIEAMSRNNERPIIFALSNPTHKAECTAEQAYTWSEGQALFAAGVQFDDVHFSGRVFHPGQANNFYIYPAIGLATFVTRTKRLTDGCFIAAAQAVADQVGPNERATGRLFPGQENILESEITTATRVAEYIFDQGLAEVERPADVRGWIESQLYKAQY</sequence>
<dbReference type="SMART" id="SM01274">
    <property type="entry name" value="malic"/>
    <property type="match status" value="1"/>
</dbReference>
<dbReference type="Proteomes" id="UP000093104">
    <property type="component" value="Unassembled WGS sequence"/>
</dbReference>
<evidence type="ECO:0000256" key="6">
    <source>
        <dbReference type="RuleBase" id="RU003427"/>
    </source>
</evidence>
<feature type="binding site" evidence="5">
    <location>
        <position position="248"/>
    </location>
    <ligand>
        <name>a divalent metal cation</name>
        <dbReference type="ChEBI" id="CHEBI:60240"/>
    </ligand>
</feature>
<dbReference type="Pfam" id="PF00390">
    <property type="entry name" value="malic"/>
    <property type="match status" value="1"/>
</dbReference>
<dbReference type="PRINTS" id="PR00072">
    <property type="entry name" value="MALOXRDTASE"/>
</dbReference>
<evidence type="ECO:0000313" key="9">
    <source>
        <dbReference type="EMBL" id="OCR25059.1"/>
    </source>
</evidence>
<dbReference type="InterPro" id="IPR037062">
    <property type="entry name" value="Malic_N_dom_sf"/>
</dbReference>
<evidence type="ECO:0000259" key="7">
    <source>
        <dbReference type="SMART" id="SM00919"/>
    </source>
</evidence>
<dbReference type="RefSeq" id="WP_065833303.1">
    <property type="nucleotide sequence ID" value="NZ_LGSI01000038.1"/>
</dbReference>
<dbReference type="InterPro" id="IPR046346">
    <property type="entry name" value="Aminoacid_DH-like_N_sf"/>
</dbReference>
<evidence type="ECO:0000256" key="1">
    <source>
        <dbReference type="ARBA" id="ARBA00008785"/>
    </source>
</evidence>
<feature type="active site" description="Proton acceptor" evidence="3">
    <location>
        <position position="176"/>
    </location>
</feature>
<dbReference type="EMBL" id="LGSI01000038">
    <property type="protein sequence ID" value="OCR25059.1"/>
    <property type="molecule type" value="Genomic_DNA"/>
</dbReference>
<dbReference type="GO" id="GO:0051287">
    <property type="term" value="F:NAD binding"/>
    <property type="evidence" value="ECO:0007669"/>
    <property type="project" value="InterPro"/>
</dbReference>
<reference evidence="9 10" key="1">
    <citation type="submission" date="2015-07" db="EMBL/GenBank/DDBJ databases">
        <title>Draft genome sequence of a diazotrophic, plant growth-promoting rhizobacterium of the Pseudomonas syringae complex.</title>
        <authorList>
            <person name="Patten C.L."/>
            <person name="Jeong H."/>
        </authorList>
    </citation>
    <scope>NUCLEOTIDE SEQUENCE [LARGE SCALE GENOMIC DNA]</scope>
    <source>
        <strain evidence="9 10">GR12-2</strain>
    </source>
</reference>
<protein>
    <submittedName>
        <fullName evidence="9">Malate dehydrogenase</fullName>
    </submittedName>
</protein>
<dbReference type="PANTHER" id="PTHR23406:SF90">
    <property type="entry name" value="MALIC ENZYME-RELATED"/>
    <property type="match status" value="1"/>
</dbReference>
<feature type="binding site" evidence="5">
    <location>
        <position position="271"/>
    </location>
    <ligand>
        <name>a divalent metal cation</name>
        <dbReference type="ChEBI" id="CHEBI:60240"/>
    </ligand>
</feature>
<dbReference type="InterPro" id="IPR012302">
    <property type="entry name" value="Malic_NAD-bd"/>
</dbReference>
<evidence type="ECO:0000256" key="4">
    <source>
        <dbReference type="PIRSR" id="PIRSR000106-2"/>
    </source>
</evidence>
<feature type="domain" description="Malic enzyme N-terminal" evidence="8">
    <location>
        <begin position="82"/>
        <end position="262"/>
    </location>
</feature>
<dbReference type="GO" id="GO:0046872">
    <property type="term" value="F:metal ion binding"/>
    <property type="evidence" value="ECO:0007669"/>
    <property type="project" value="UniProtKB-KW"/>
</dbReference>
<gene>
    <name evidence="9" type="ORF">AFK24_11220</name>
</gene>
<dbReference type="NCBIfam" id="NF010052">
    <property type="entry name" value="PRK13529.1"/>
    <property type="match status" value="1"/>
</dbReference>
<comment type="cofactor">
    <cofactor evidence="5">
        <name>Mg(2+)</name>
        <dbReference type="ChEBI" id="CHEBI:18420"/>
    </cofactor>
    <cofactor evidence="5">
        <name>Mn(2+)</name>
        <dbReference type="ChEBI" id="CHEBI:29035"/>
    </cofactor>
    <text evidence="5">Divalent metal cations. Prefers magnesium or manganese.</text>
</comment>
<dbReference type="InterPro" id="IPR036291">
    <property type="entry name" value="NAD(P)-bd_dom_sf"/>
</dbReference>
<feature type="binding site" evidence="4">
    <location>
        <position position="410"/>
    </location>
    <ligand>
        <name>(S)-malate</name>
        <dbReference type="ChEBI" id="CHEBI:15589"/>
    </ligand>
</feature>
<evidence type="ECO:0000313" key="10">
    <source>
        <dbReference type="Proteomes" id="UP000093104"/>
    </source>
</evidence>
<dbReference type="PIRSF" id="PIRSF000106">
    <property type="entry name" value="ME"/>
    <property type="match status" value="1"/>
</dbReference>
<dbReference type="InterPro" id="IPR001891">
    <property type="entry name" value="Malic_OxRdtase"/>
</dbReference>
<feature type="binding site" evidence="5">
    <location>
        <position position="247"/>
    </location>
    <ligand>
        <name>a divalent metal cation</name>
        <dbReference type="ChEBI" id="CHEBI:60240"/>
    </ligand>
</feature>
<evidence type="ECO:0000256" key="5">
    <source>
        <dbReference type="PIRSR" id="PIRSR000106-3"/>
    </source>
</evidence>
<dbReference type="GO" id="GO:0006108">
    <property type="term" value="P:malate metabolic process"/>
    <property type="evidence" value="ECO:0007669"/>
    <property type="project" value="TreeGrafter"/>
</dbReference>
<dbReference type="GO" id="GO:0004473">
    <property type="term" value="F:malate dehydrogenase (decarboxylating) (NADP+) activity"/>
    <property type="evidence" value="ECO:0007669"/>
    <property type="project" value="TreeGrafter"/>
</dbReference>
<dbReference type="FunFam" id="3.40.50.720:FF:000635">
    <property type="entry name" value="NADP-dependent malic enzyme"/>
    <property type="match status" value="1"/>
</dbReference>
<evidence type="ECO:0000256" key="3">
    <source>
        <dbReference type="PIRSR" id="PIRSR000106-1"/>
    </source>
</evidence>
<feature type="binding site" evidence="4">
    <location>
        <position position="158"/>
    </location>
    <ligand>
        <name>(S)-malate</name>
        <dbReference type="ChEBI" id="CHEBI:15589"/>
    </ligand>
</feature>
<dbReference type="Pfam" id="PF03949">
    <property type="entry name" value="Malic_M"/>
    <property type="match status" value="1"/>
</dbReference>
<dbReference type="SUPFAM" id="SSF51735">
    <property type="entry name" value="NAD(P)-binding Rossmann-fold domains"/>
    <property type="match status" value="1"/>
</dbReference>
<dbReference type="AlphaFoldDB" id="A0A1C7Z6S5"/>
<organism evidence="9 10">
    <name type="scientific">Pseudomonas syringae</name>
    <dbReference type="NCBI Taxonomy" id="317"/>
    <lineage>
        <taxon>Bacteria</taxon>
        <taxon>Pseudomonadati</taxon>
        <taxon>Pseudomonadota</taxon>
        <taxon>Gammaproteobacteria</taxon>
        <taxon>Pseudomonadales</taxon>
        <taxon>Pseudomonadaceae</taxon>
        <taxon>Pseudomonas</taxon>
    </lineage>
</organism>
<comment type="caution">
    <text evidence="9">The sequence shown here is derived from an EMBL/GenBank/DDBJ whole genome shotgun (WGS) entry which is preliminary data.</text>
</comment>
<accession>A0A1C7Z6S5</accession>
<dbReference type="SMART" id="SM00919">
    <property type="entry name" value="Malic_M"/>
    <property type="match status" value="1"/>
</dbReference>
<proteinExistence type="inferred from homology"/>
<dbReference type="Gene3D" id="3.40.50.10380">
    <property type="entry name" value="Malic enzyme, N-terminal domain"/>
    <property type="match status" value="1"/>
</dbReference>
<feature type="active site" description="Proton donor" evidence="3">
    <location>
        <position position="105"/>
    </location>
</feature>
<keyword evidence="2" id="KW-0560">Oxidoreductase</keyword>
<dbReference type="InterPro" id="IPR012301">
    <property type="entry name" value="Malic_N_dom"/>
</dbReference>
<name>A0A1C7Z6S5_PSESX</name>
<dbReference type="Gene3D" id="3.40.50.720">
    <property type="entry name" value="NAD(P)-binding Rossmann-like Domain"/>
    <property type="match status" value="1"/>
</dbReference>
<dbReference type="OrthoDB" id="3314528at2"/>
<dbReference type="PATRIC" id="fig|317.243.peg.1941"/>
<comment type="similarity">
    <text evidence="1 6">Belongs to the malic enzymes family.</text>
</comment>